<name>A0A3S2UWL6_9BURK</name>
<reference evidence="1 2" key="1">
    <citation type="submission" date="2019-01" db="EMBL/GenBank/DDBJ databases">
        <authorList>
            <person name="Chen W.-M."/>
        </authorList>
    </citation>
    <scope>NUCLEOTIDE SEQUENCE [LARGE SCALE GENOMIC DNA]</scope>
    <source>
        <strain evidence="1 2">CCP-18</strain>
    </source>
</reference>
<evidence type="ECO:0000313" key="2">
    <source>
        <dbReference type="Proteomes" id="UP000288587"/>
    </source>
</evidence>
<proteinExistence type="predicted"/>
<comment type="caution">
    <text evidence="1">The sequence shown here is derived from an EMBL/GenBank/DDBJ whole genome shotgun (WGS) entry which is preliminary data.</text>
</comment>
<protein>
    <submittedName>
        <fullName evidence="1">Uncharacterized protein</fullName>
    </submittedName>
</protein>
<keyword evidence="2" id="KW-1185">Reference proteome</keyword>
<dbReference type="RefSeq" id="WP_127684258.1">
    <property type="nucleotide sequence ID" value="NZ_SACM01000006.1"/>
</dbReference>
<dbReference type="Proteomes" id="UP000288587">
    <property type="component" value="Unassembled WGS sequence"/>
</dbReference>
<evidence type="ECO:0000313" key="1">
    <source>
        <dbReference type="EMBL" id="RVT82450.1"/>
    </source>
</evidence>
<sequence length="209" mass="23805">MRDEVGDYDQNLVDRWFERGVERSSFSGRLVCAELADIAPKCPEFWASLAFMFQRKHLHGDAVDAWVIAADRCSEEGKRCAILFAAAHSWWDVHLENGRHGAKTEAWEHALASIEKAALLGVRSAQVHQWFAVLYQDVMETDLQLEHIASALRENDGHELEWEDFWFADEAIAEIRSYGDVLRTLVNRQQFERAGEVLQAAFSAGLSIK</sequence>
<gene>
    <name evidence="1" type="ORF">EOD73_17100</name>
</gene>
<dbReference type="AlphaFoldDB" id="A0A3S2UWL6"/>
<accession>A0A3S2UWL6</accession>
<dbReference type="EMBL" id="SACM01000006">
    <property type="protein sequence ID" value="RVT82450.1"/>
    <property type="molecule type" value="Genomic_DNA"/>
</dbReference>
<organism evidence="1 2">
    <name type="scientific">Inhella crocodyli</name>
    <dbReference type="NCBI Taxonomy" id="2499851"/>
    <lineage>
        <taxon>Bacteria</taxon>
        <taxon>Pseudomonadati</taxon>
        <taxon>Pseudomonadota</taxon>
        <taxon>Betaproteobacteria</taxon>
        <taxon>Burkholderiales</taxon>
        <taxon>Sphaerotilaceae</taxon>
        <taxon>Inhella</taxon>
    </lineage>
</organism>